<keyword evidence="5" id="KW-0805">Transcription regulation</keyword>
<dbReference type="InterPro" id="IPR007808">
    <property type="entry name" value="Elf1"/>
</dbReference>
<keyword evidence="3 5" id="KW-0862">Zinc</keyword>
<proteinExistence type="inferred from homology"/>
<evidence type="ECO:0000256" key="2">
    <source>
        <dbReference type="ARBA" id="ARBA00009730"/>
    </source>
</evidence>
<dbReference type="PANTHER" id="PTHR20934">
    <property type="entry name" value="TRANSCRIPTION ELONGATION FACTOR 1 HOMOLOG"/>
    <property type="match status" value="1"/>
</dbReference>
<evidence type="ECO:0000256" key="5">
    <source>
        <dbReference type="RuleBase" id="RU364033"/>
    </source>
</evidence>
<evidence type="ECO:0000256" key="1">
    <source>
        <dbReference type="ARBA" id="ARBA00004123"/>
    </source>
</evidence>
<dbReference type="InterPro" id="IPR038567">
    <property type="entry name" value="T_Elf1_sf"/>
</dbReference>
<dbReference type="Gene3D" id="2.20.25.190">
    <property type="match status" value="1"/>
</dbReference>
<reference evidence="6" key="1">
    <citation type="journal article" date="2022" name="bioRxiv">
        <title>Genomics of Preaxostyla Flagellates Illuminates Evolutionary Transitions and the Path Towards Mitochondrial Loss.</title>
        <authorList>
            <person name="Novak L.V.F."/>
            <person name="Treitli S.C."/>
            <person name="Pyrih J."/>
            <person name="Halakuc P."/>
            <person name="Pipaliya S.V."/>
            <person name="Vacek V."/>
            <person name="Brzon O."/>
            <person name="Soukal P."/>
            <person name="Eme L."/>
            <person name="Dacks J.B."/>
            <person name="Karnkowska A."/>
            <person name="Elias M."/>
            <person name="Hampl V."/>
        </authorList>
    </citation>
    <scope>NUCLEOTIDE SEQUENCE</scope>
    <source>
        <strain evidence="6">RCP-MX</strain>
    </source>
</reference>
<dbReference type="EMBL" id="JAPMOS010000010">
    <property type="protein sequence ID" value="KAJ4460902.1"/>
    <property type="molecule type" value="Genomic_DNA"/>
</dbReference>
<dbReference type="Proteomes" id="UP001141327">
    <property type="component" value="Unassembled WGS sequence"/>
</dbReference>
<comment type="function">
    <text evidence="5">Transcription elongation factor implicated in the maintenance of proper chromatin structure in actively transcribed regions.</text>
</comment>
<comment type="similarity">
    <text evidence="2 5">Belongs to the ELOF1 family.</text>
</comment>
<dbReference type="SUPFAM" id="SSF57783">
    <property type="entry name" value="Zinc beta-ribbon"/>
    <property type="match status" value="1"/>
</dbReference>
<dbReference type="GO" id="GO:0003746">
    <property type="term" value="F:translation elongation factor activity"/>
    <property type="evidence" value="ECO:0007669"/>
    <property type="project" value="UniProtKB-KW"/>
</dbReference>
<evidence type="ECO:0000313" key="6">
    <source>
        <dbReference type="EMBL" id="KAJ4460902.1"/>
    </source>
</evidence>
<dbReference type="Pfam" id="PF05129">
    <property type="entry name" value="Zn_ribbon_Elf1"/>
    <property type="match status" value="1"/>
</dbReference>
<comment type="caution">
    <text evidence="6">The sequence shown here is derived from an EMBL/GenBank/DDBJ whole genome shotgun (WGS) entry which is preliminary data.</text>
</comment>
<evidence type="ECO:0000256" key="4">
    <source>
        <dbReference type="ARBA" id="ARBA00023242"/>
    </source>
</evidence>
<name>A0ABQ8UNZ5_9EUKA</name>
<accession>A0ABQ8UNZ5</accession>
<keyword evidence="6" id="KW-0251">Elongation factor</keyword>
<keyword evidence="5" id="KW-0479">Metal-binding</keyword>
<protein>
    <recommendedName>
        <fullName evidence="5">Transcription elongation factor 1 homolog</fullName>
    </recommendedName>
</protein>
<keyword evidence="5" id="KW-0804">Transcription</keyword>
<organism evidence="6 7">
    <name type="scientific">Paratrimastix pyriformis</name>
    <dbReference type="NCBI Taxonomy" id="342808"/>
    <lineage>
        <taxon>Eukaryota</taxon>
        <taxon>Metamonada</taxon>
        <taxon>Preaxostyla</taxon>
        <taxon>Paratrimastigidae</taxon>
        <taxon>Paratrimastix</taxon>
    </lineage>
</organism>
<keyword evidence="5" id="KW-0863">Zinc-finger</keyword>
<comment type="subcellular location">
    <subcellularLocation>
        <location evidence="1 5">Nucleus</location>
    </subcellularLocation>
</comment>
<gene>
    <name evidence="6" type="ORF">PAPYR_2743</name>
</gene>
<keyword evidence="6" id="KW-0648">Protein biosynthesis</keyword>
<sequence length="97" mass="10768">MGKRKRAKKVGPAKKVALTVPKVFDCPFCNHEKTVKCQIDKKQQIGSVTCDACCSSYQTQITALDEPVDIYTAWLDKCHDAQQQAELGERAPELGDL</sequence>
<dbReference type="PANTHER" id="PTHR20934:SF0">
    <property type="entry name" value="TRANSCRIPTION ELONGATION FACTOR 1 HOMOLOG"/>
    <property type="match status" value="1"/>
</dbReference>
<keyword evidence="4 5" id="KW-0539">Nucleus</keyword>
<evidence type="ECO:0000256" key="3">
    <source>
        <dbReference type="ARBA" id="ARBA00022833"/>
    </source>
</evidence>
<evidence type="ECO:0000313" key="7">
    <source>
        <dbReference type="Proteomes" id="UP001141327"/>
    </source>
</evidence>
<keyword evidence="7" id="KW-1185">Reference proteome</keyword>